<feature type="domain" description="CBS" evidence="3">
    <location>
        <begin position="127"/>
        <end position="186"/>
    </location>
</feature>
<evidence type="ECO:0000259" key="3">
    <source>
        <dbReference type="PROSITE" id="PS51371"/>
    </source>
</evidence>
<reference evidence="4" key="1">
    <citation type="submission" date="2021-01" db="EMBL/GenBank/DDBJ databases">
        <authorList>
            <person name="Corre E."/>
            <person name="Pelletier E."/>
            <person name="Niang G."/>
            <person name="Scheremetjew M."/>
            <person name="Finn R."/>
            <person name="Kale V."/>
            <person name="Holt S."/>
            <person name="Cochrane G."/>
            <person name="Meng A."/>
            <person name="Brown T."/>
            <person name="Cohen L."/>
        </authorList>
    </citation>
    <scope>NUCLEOTIDE SEQUENCE</scope>
    <source>
        <strain evidence="4">CCMP2084</strain>
    </source>
</reference>
<dbReference type="AlphaFoldDB" id="A0A7S2XTM4"/>
<feature type="domain" description="CBS" evidence="3">
    <location>
        <begin position="62"/>
        <end position="119"/>
    </location>
</feature>
<proteinExistence type="predicted"/>
<evidence type="ECO:0000313" key="4">
    <source>
        <dbReference type="EMBL" id="CAD9826531.1"/>
    </source>
</evidence>
<keyword evidence="1 2" id="KW-0129">CBS domain</keyword>
<dbReference type="PANTHER" id="PTHR43080:SF2">
    <property type="entry name" value="CBS DOMAIN-CONTAINING PROTEIN"/>
    <property type="match status" value="1"/>
</dbReference>
<dbReference type="PROSITE" id="PS51371">
    <property type="entry name" value="CBS"/>
    <property type="match status" value="2"/>
</dbReference>
<name>A0A7S2XTM4_9STRA</name>
<dbReference type="InterPro" id="IPR000644">
    <property type="entry name" value="CBS_dom"/>
</dbReference>
<dbReference type="Pfam" id="PF00571">
    <property type="entry name" value="CBS"/>
    <property type="match status" value="2"/>
</dbReference>
<dbReference type="EMBL" id="HBHQ01027115">
    <property type="protein sequence ID" value="CAD9826531.1"/>
    <property type="molecule type" value="Transcribed_RNA"/>
</dbReference>
<evidence type="ECO:0000256" key="1">
    <source>
        <dbReference type="ARBA" id="ARBA00023122"/>
    </source>
</evidence>
<dbReference type="Gene3D" id="3.10.580.10">
    <property type="entry name" value="CBS-domain"/>
    <property type="match status" value="1"/>
</dbReference>
<dbReference type="InterPro" id="IPR051257">
    <property type="entry name" value="Diverse_CBS-Domain"/>
</dbReference>
<sequence>MFSGVAALIVRPGHCLARQRARSAIATPKCSIPRALVSHQQRNMGTVEESSSAKDAWKKSCFVKIDFTVPEESTAYDAVQKLAAFKVGCLITVDASGRLSGVVSERDIVSKVALLEKDLEMIKIKEISTKTDNLLTASRGDSVSLCMEKMLARDIRHLPLMDDDGKVIGMLSMKDCIKSVMDEREQMIQSLKNFAMGKGGHFVED</sequence>
<protein>
    <recommendedName>
        <fullName evidence="3">CBS domain-containing protein</fullName>
    </recommendedName>
</protein>
<gene>
    <name evidence="4" type="ORF">ASEP1449_LOCUS18365</name>
</gene>
<dbReference type="SMART" id="SM00116">
    <property type="entry name" value="CBS"/>
    <property type="match status" value="2"/>
</dbReference>
<dbReference type="SUPFAM" id="SSF54631">
    <property type="entry name" value="CBS-domain pair"/>
    <property type="match status" value="1"/>
</dbReference>
<organism evidence="4">
    <name type="scientific">Attheya septentrionalis</name>
    <dbReference type="NCBI Taxonomy" id="420275"/>
    <lineage>
        <taxon>Eukaryota</taxon>
        <taxon>Sar</taxon>
        <taxon>Stramenopiles</taxon>
        <taxon>Ochrophyta</taxon>
        <taxon>Bacillariophyta</taxon>
        <taxon>Coscinodiscophyceae</taxon>
        <taxon>Chaetocerotophycidae</taxon>
        <taxon>Chaetocerotales</taxon>
        <taxon>Attheyaceae</taxon>
        <taxon>Attheya</taxon>
    </lineage>
</organism>
<evidence type="ECO:0000256" key="2">
    <source>
        <dbReference type="PROSITE-ProRule" id="PRU00703"/>
    </source>
</evidence>
<accession>A0A7S2XTM4</accession>
<dbReference type="PANTHER" id="PTHR43080">
    <property type="entry name" value="CBS DOMAIN-CONTAINING PROTEIN CBSX3, MITOCHONDRIAL"/>
    <property type="match status" value="1"/>
</dbReference>
<dbReference type="InterPro" id="IPR046342">
    <property type="entry name" value="CBS_dom_sf"/>
</dbReference>